<dbReference type="AlphaFoldDB" id="A0A8C9MUX7"/>
<feature type="compositionally biased region" description="Low complexity" evidence="4">
    <location>
        <begin position="816"/>
        <end position="826"/>
    </location>
</feature>
<dbReference type="GO" id="GO:0005654">
    <property type="term" value="C:nucleoplasm"/>
    <property type="evidence" value="ECO:0007669"/>
    <property type="project" value="Ensembl"/>
</dbReference>
<dbReference type="Pfam" id="PF02145">
    <property type="entry name" value="Rap_GAP"/>
    <property type="match status" value="1"/>
</dbReference>
<keyword evidence="3" id="KW-0175">Coiled coil</keyword>
<dbReference type="OMA" id="XTISSSE"/>
<dbReference type="CDD" id="cd06745">
    <property type="entry name" value="PDZ_SIPA1-like"/>
    <property type="match status" value="1"/>
</dbReference>
<dbReference type="GO" id="GO:0005794">
    <property type="term" value="C:Golgi apparatus"/>
    <property type="evidence" value="ECO:0007669"/>
    <property type="project" value="Ensembl"/>
</dbReference>
<dbReference type="Ensembl" id="ENSSCAT00000010135.1">
    <property type="protein sequence ID" value="ENSSCAP00000008995.1"/>
    <property type="gene ID" value="ENSSCAG00000006848.1"/>
</dbReference>
<name>A0A8C9MUX7_SERCA</name>
<dbReference type="PANTHER" id="PTHR15711:SF15">
    <property type="entry name" value="SIGNAL-INDUCED PROLIFERATION-ASSOCIATED 1-LIKE PROTEIN 3"/>
    <property type="match status" value="1"/>
</dbReference>
<accession>A0A8C9MUX7</accession>
<evidence type="ECO:0000313" key="8">
    <source>
        <dbReference type="Proteomes" id="UP000694409"/>
    </source>
</evidence>
<dbReference type="SUPFAM" id="SSF111347">
    <property type="entry name" value="Rap/Ran-GAP"/>
    <property type="match status" value="1"/>
</dbReference>
<dbReference type="PANTHER" id="PTHR15711">
    <property type="entry name" value="RAP GTPASE-ACTIVATING PROTEIN"/>
    <property type="match status" value="1"/>
</dbReference>
<dbReference type="GO" id="GO:0003382">
    <property type="term" value="P:epithelial cell morphogenesis"/>
    <property type="evidence" value="ECO:0007669"/>
    <property type="project" value="Ensembl"/>
</dbReference>
<feature type="domain" description="PDZ" evidence="6">
    <location>
        <begin position="702"/>
        <end position="778"/>
    </location>
</feature>
<evidence type="ECO:0000256" key="4">
    <source>
        <dbReference type="SAM" id="MobiDB-lite"/>
    </source>
</evidence>
<keyword evidence="2" id="KW-0597">Phosphoprotein</keyword>
<feature type="compositionally biased region" description="Basic and acidic residues" evidence="4">
    <location>
        <begin position="149"/>
        <end position="167"/>
    </location>
</feature>
<feature type="region of interest" description="Disordered" evidence="4">
    <location>
        <begin position="149"/>
        <end position="168"/>
    </location>
</feature>
<evidence type="ECO:0000256" key="2">
    <source>
        <dbReference type="ARBA" id="ARBA00022553"/>
    </source>
</evidence>
<reference evidence="7" key="1">
    <citation type="submission" date="2025-08" db="UniProtKB">
        <authorList>
            <consortium name="Ensembl"/>
        </authorList>
    </citation>
    <scope>IDENTIFICATION</scope>
</reference>
<feature type="region of interest" description="Disordered" evidence="4">
    <location>
        <begin position="1"/>
        <end position="30"/>
    </location>
</feature>
<dbReference type="Gene3D" id="2.30.42.10">
    <property type="match status" value="1"/>
</dbReference>
<dbReference type="InterPro" id="IPR001478">
    <property type="entry name" value="PDZ"/>
</dbReference>
<dbReference type="GO" id="GO:0061689">
    <property type="term" value="C:tricellular tight junction"/>
    <property type="evidence" value="ECO:0007669"/>
    <property type="project" value="Ensembl"/>
</dbReference>
<dbReference type="GO" id="GO:0051056">
    <property type="term" value="P:regulation of small GTPase mediated signal transduction"/>
    <property type="evidence" value="ECO:0007669"/>
    <property type="project" value="InterPro"/>
</dbReference>
<evidence type="ECO:0000313" key="7">
    <source>
        <dbReference type="Ensembl" id="ENSSCAP00000008995.1"/>
    </source>
</evidence>
<dbReference type="GO" id="GO:0005886">
    <property type="term" value="C:plasma membrane"/>
    <property type="evidence" value="ECO:0007669"/>
    <property type="project" value="Ensembl"/>
</dbReference>
<dbReference type="GeneTree" id="ENSGT00940000159183"/>
<dbReference type="GO" id="GO:0001725">
    <property type="term" value="C:stress fiber"/>
    <property type="evidence" value="ECO:0007669"/>
    <property type="project" value="Ensembl"/>
</dbReference>
<keyword evidence="8" id="KW-1185">Reference proteome</keyword>
<dbReference type="InterPro" id="IPR050989">
    <property type="entry name" value="Rap1_Ran_GAP"/>
</dbReference>
<dbReference type="GO" id="GO:0090162">
    <property type="term" value="P:establishment of epithelial cell polarity"/>
    <property type="evidence" value="ECO:0007669"/>
    <property type="project" value="Ensembl"/>
</dbReference>
<dbReference type="InterPro" id="IPR036034">
    <property type="entry name" value="PDZ_sf"/>
</dbReference>
<dbReference type="GO" id="GO:0045177">
    <property type="term" value="C:apical part of cell"/>
    <property type="evidence" value="ECO:0007669"/>
    <property type="project" value="Ensembl"/>
</dbReference>
<dbReference type="Gene3D" id="3.40.50.11210">
    <property type="entry name" value="Rap/Ran-GAP"/>
    <property type="match status" value="1"/>
</dbReference>
<dbReference type="PROSITE" id="PS50106">
    <property type="entry name" value="PDZ"/>
    <property type="match status" value="1"/>
</dbReference>
<feature type="region of interest" description="Disordered" evidence="4">
    <location>
        <begin position="118"/>
        <end position="143"/>
    </location>
</feature>
<dbReference type="PROSITE" id="PS50085">
    <property type="entry name" value="RAPGAP"/>
    <property type="match status" value="1"/>
</dbReference>
<feature type="region of interest" description="Disordered" evidence="4">
    <location>
        <begin position="810"/>
        <end position="841"/>
    </location>
</feature>
<feature type="compositionally biased region" description="Basic and acidic residues" evidence="4">
    <location>
        <begin position="831"/>
        <end position="840"/>
    </location>
</feature>
<reference evidence="7" key="2">
    <citation type="submission" date="2025-09" db="UniProtKB">
        <authorList>
            <consortium name="Ensembl"/>
        </authorList>
    </citation>
    <scope>IDENTIFICATION</scope>
</reference>
<dbReference type="FunFam" id="3.40.50.11210:FF:000002">
    <property type="entry name" value="Signal-induced proliferation-associated 1-like protein 1"/>
    <property type="match status" value="1"/>
</dbReference>
<dbReference type="SMART" id="SM00228">
    <property type="entry name" value="PDZ"/>
    <property type="match status" value="1"/>
</dbReference>
<dbReference type="Proteomes" id="UP000694409">
    <property type="component" value="Unassembled WGS sequence"/>
</dbReference>
<keyword evidence="1" id="KW-0343">GTPase activation</keyword>
<organism evidence="7 8">
    <name type="scientific">Serinus canaria</name>
    <name type="common">Island canary</name>
    <name type="synonym">Fringilla canaria</name>
    <dbReference type="NCBI Taxonomy" id="9135"/>
    <lineage>
        <taxon>Eukaryota</taxon>
        <taxon>Metazoa</taxon>
        <taxon>Chordata</taxon>
        <taxon>Craniata</taxon>
        <taxon>Vertebrata</taxon>
        <taxon>Euteleostomi</taxon>
        <taxon>Archelosauria</taxon>
        <taxon>Archosauria</taxon>
        <taxon>Dinosauria</taxon>
        <taxon>Saurischia</taxon>
        <taxon>Theropoda</taxon>
        <taxon>Coelurosauria</taxon>
        <taxon>Aves</taxon>
        <taxon>Neognathae</taxon>
        <taxon>Neoaves</taxon>
        <taxon>Telluraves</taxon>
        <taxon>Australaves</taxon>
        <taxon>Passeriformes</taxon>
        <taxon>Passeroidea</taxon>
        <taxon>Fringillidae</taxon>
        <taxon>Carduelinae</taxon>
        <taxon>Serinus</taxon>
    </lineage>
</organism>
<protein>
    <submittedName>
        <fullName evidence="7">Signal induced proliferation associated 1 like 3</fullName>
    </submittedName>
</protein>
<feature type="domain" description="Rap-GAP" evidence="5">
    <location>
        <begin position="336"/>
        <end position="555"/>
    </location>
</feature>
<evidence type="ECO:0000259" key="6">
    <source>
        <dbReference type="PROSITE" id="PS50106"/>
    </source>
</evidence>
<dbReference type="SUPFAM" id="SSF50156">
    <property type="entry name" value="PDZ domain-like"/>
    <property type="match status" value="1"/>
</dbReference>
<feature type="region of interest" description="Disordered" evidence="4">
    <location>
        <begin position="230"/>
        <end position="257"/>
    </location>
</feature>
<evidence type="ECO:0000256" key="3">
    <source>
        <dbReference type="ARBA" id="ARBA00023054"/>
    </source>
</evidence>
<feature type="compositionally biased region" description="Polar residues" evidence="4">
    <location>
        <begin position="17"/>
        <end position="30"/>
    </location>
</feature>
<dbReference type="InterPro" id="IPR035974">
    <property type="entry name" value="Rap/Ran-GAP_sf"/>
</dbReference>
<dbReference type="GO" id="GO:0005096">
    <property type="term" value="F:GTPase activator activity"/>
    <property type="evidence" value="ECO:0007669"/>
    <property type="project" value="UniProtKB-KW"/>
</dbReference>
<evidence type="ECO:0000259" key="5">
    <source>
        <dbReference type="PROSITE" id="PS50085"/>
    </source>
</evidence>
<evidence type="ECO:0000256" key="1">
    <source>
        <dbReference type="ARBA" id="ARBA00022468"/>
    </source>
</evidence>
<dbReference type="InterPro" id="IPR000331">
    <property type="entry name" value="Rap/Ran_GAP_dom"/>
</dbReference>
<proteinExistence type="predicted"/>
<gene>
    <name evidence="7" type="primary">SIPA1L3</name>
</gene>
<sequence>MGVRARVAEWPPRSKEPSGNSFHFPPSQSSFKPFQRRLIPHFKDLEFQEGFLGIPLRQRSSSEVTLSECDVEETPEIRGNSVNSAGLFREYGSTSSIDIQGIPEQSFFEMLNEFRTKKPQIPPLKPQTHEQPQPLKDKPRRRCLKPDDSIFKKLLNPKDPDDPKIPEAPKSWICRKSFAHFDVQSIFFQAVSVATAGTQRRDNTSNELLLSCPHFRNEIGGDGAERDVSFSKSAFSSSPPPPPPSSSSSPGEQQRNPERIRNYSVEHADLGATYYRDYFHGKGGEIWDFWGNFWGTAKAGSVRGIPLRDLLEFVLPELNIHCLRLALATPKVPEQLLKLDEQGLCRRHKVGILYCKAGQSSEEEMYNNEAAGPALDEFLTLLGEKVSLKSFTKYAAQLDTKTDSTGTHSLYTTYQDYEIMFHVSTMLPYTPNNRQQLLRKRHIGNDIVTIIFQEPGALPFTPQNIRSHFQHVFIIVRAHQPCSDNVSYRCVAVTRSKDVPPFGPPVPPCGVTFRRSDLFRAFLLAKAINAENAAHKSHKFRTMATRTRHEYLRDLAENYVTNTPLDTVGKFNLISLASKKKEKSKARPLAELESAGAVSWRVSALDFGRGGAEIPCVLGISKELVVLVDLVAKEVVFNCFTGDVIGWSAEGAALRIYHGRGDLVSVRVGSAGSEEGAEGAAEEVKEIVQRLKMTTPGCATVDMTLRRNGLGQLGFHVHPDGSVAEVEEYGFAWQAGLRRGSRLLEVCKVAAVALSHEQMIDLLRTSVTVTVVIVPPHEDGTPRRLVGLWWWSPEFPIFLVFVFPRRSPRGAEPQAGNSGNSGNFGNCGHEGGAERLKAGTDTRGGGEIWDLPGKIGGLVGKFGSLAGKFGSLAGKFGDLAGKNLGIWQENWGVWRENLGVFRENLGVWRENFGDLEGKFGSLEEKNGDLVGKFGVFGGKNWEFGGKNREFGGKILGIWREKLGVWRENQGFGGKILGFGRKIWEFGGKNLEFGGKFGCLVGKFGDLAGKLGCLVGKIGSLEGKFGVWWENLGVSRENFGVWRENLGFGGKIWGLAGKIWDLEGKFGGLVRNSGIWREKSGSLAGKFGDLVGNLGDCGGKIWGLGEGNQKRNAGIWREKSGNLVGKFWDLARKTWGLGGKIRGFGGKIWGFGGKIWEIGGKIWVFGGKNWEFGGKFEGLAGKIWSLVGKFGVWWENLGFGGKNCGFGRKNLEFGGKIWEFGGKIWGFGGKIWGFGGKNWNLARKIWDLAGKIQGLVGKICGFGGKI</sequence>